<keyword evidence="1" id="KW-0732">Signal</keyword>
<dbReference type="CDD" id="cd00688">
    <property type="entry name" value="ISOPREN_C2_like"/>
    <property type="match status" value="1"/>
</dbReference>
<sequence length="357" mass="36445">MKKTVLGGIAAALALTSLAGCGEKAVEEGEKPTYDAKVSTSVADWLVAQAPKGVAHNAQYGTDDFGLSADIGIALAEVGGYDEEIATIAAAVMKNKKAYTSPGFGTAISAGATAKALVLQQNVDASDPGLLKQLEDTVADNGRIADQLDPKNKKAADYSNTIGQSYAVWALSNAESKEAAGAAEFLAGQQCEEGWFRVTFTADPAAADQTCDGDPKATPDADATAFALIALSSVSSPEAEKAVKAGVEWLKETQAEDGSFKAATGNVANSNTTGLAGWAFGRAGETDAAEKAASWVAEHVVTCGDDAGAVAYDDAALTEGNTKGLTKESEGMYRLAAAQALPSLVFLPKDATAKSSC</sequence>
<organism evidence="2 3">
    <name type="scientific">Nocardioides turkmenicus</name>
    <dbReference type="NCBI Taxonomy" id="2711220"/>
    <lineage>
        <taxon>Bacteria</taxon>
        <taxon>Bacillati</taxon>
        <taxon>Actinomycetota</taxon>
        <taxon>Actinomycetes</taxon>
        <taxon>Propionibacteriales</taxon>
        <taxon>Nocardioidaceae</taxon>
        <taxon>Nocardioides</taxon>
    </lineage>
</organism>
<comment type="caution">
    <text evidence="2">The sequence shown here is derived from an EMBL/GenBank/DDBJ whole genome shotgun (WGS) entry which is preliminary data.</text>
</comment>
<evidence type="ECO:0000256" key="1">
    <source>
        <dbReference type="SAM" id="SignalP"/>
    </source>
</evidence>
<protein>
    <submittedName>
        <fullName evidence="2">Terpene cyclase/mutase family protein</fullName>
    </submittedName>
</protein>
<dbReference type="Proteomes" id="UP000483261">
    <property type="component" value="Unassembled WGS sequence"/>
</dbReference>
<name>A0A6M1QRK6_9ACTN</name>
<dbReference type="PROSITE" id="PS51257">
    <property type="entry name" value="PROKAR_LIPOPROTEIN"/>
    <property type="match status" value="1"/>
</dbReference>
<dbReference type="AlphaFoldDB" id="A0A6M1QRK6"/>
<keyword evidence="3" id="KW-1185">Reference proteome</keyword>
<gene>
    <name evidence="2" type="ORF">G5C66_06920</name>
</gene>
<reference evidence="2 3" key="1">
    <citation type="submission" date="2020-02" db="EMBL/GenBank/DDBJ databases">
        <title>Whole-genome analyses of novel actinobacteria.</title>
        <authorList>
            <person name="Sahin N."/>
        </authorList>
    </citation>
    <scope>NUCLEOTIDE SEQUENCE [LARGE SCALE GENOMIC DNA]</scope>
    <source>
        <strain evidence="2 3">KC13</strain>
    </source>
</reference>
<evidence type="ECO:0000313" key="3">
    <source>
        <dbReference type="Proteomes" id="UP000483261"/>
    </source>
</evidence>
<evidence type="ECO:0000313" key="2">
    <source>
        <dbReference type="EMBL" id="NGN92473.1"/>
    </source>
</evidence>
<feature type="signal peptide" evidence="1">
    <location>
        <begin position="1"/>
        <end position="19"/>
    </location>
</feature>
<feature type="chain" id="PRO_5038930422" evidence="1">
    <location>
        <begin position="20"/>
        <end position="357"/>
    </location>
</feature>
<dbReference type="SUPFAM" id="SSF48239">
    <property type="entry name" value="Terpenoid cyclases/Protein prenyltransferases"/>
    <property type="match status" value="1"/>
</dbReference>
<proteinExistence type="predicted"/>
<accession>A0A6M1QRK6</accession>
<dbReference type="Gene3D" id="1.50.10.20">
    <property type="match status" value="2"/>
</dbReference>
<dbReference type="EMBL" id="JAALAA010000005">
    <property type="protein sequence ID" value="NGN92473.1"/>
    <property type="molecule type" value="Genomic_DNA"/>
</dbReference>
<dbReference type="RefSeq" id="WP_165110244.1">
    <property type="nucleotide sequence ID" value="NZ_JAALAA010000005.1"/>
</dbReference>
<dbReference type="InterPro" id="IPR008930">
    <property type="entry name" value="Terpenoid_cyclase/PrenylTrfase"/>
</dbReference>